<reference evidence="3" key="1">
    <citation type="submission" date="2017-09" db="EMBL/GenBank/DDBJ databases">
        <title>Depth-based differentiation of microbial function through sediment-hosted aquifers and enrichment of novel symbionts in the deep terrestrial subsurface.</title>
        <authorList>
            <person name="Probst A.J."/>
            <person name="Ladd B."/>
            <person name="Jarett J.K."/>
            <person name="Geller-Mcgrath D.E."/>
            <person name="Sieber C.M.K."/>
            <person name="Emerson J.B."/>
            <person name="Anantharaman K."/>
            <person name="Thomas B.C."/>
            <person name="Malmstrom R."/>
            <person name="Stieglmeier M."/>
            <person name="Klingl A."/>
            <person name="Woyke T."/>
            <person name="Ryan C.M."/>
            <person name="Banfield J.F."/>
        </authorList>
    </citation>
    <scope>NUCLEOTIDE SEQUENCE [LARGE SCALE GENOMIC DNA]</scope>
</reference>
<dbReference type="Proteomes" id="UP000230179">
    <property type="component" value="Unassembled WGS sequence"/>
</dbReference>
<proteinExistence type="predicted"/>
<name>A0A2H0U977_9BACT</name>
<keyword evidence="1" id="KW-1133">Transmembrane helix</keyword>
<feature type="transmembrane region" description="Helical" evidence="1">
    <location>
        <begin position="21"/>
        <end position="42"/>
    </location>
</feature>
<keyword evidence="1" id="KW-0472">Membrane</keyword>
<dbReference type="Gene3D" id="1.20.1280.290">
    <property type="match status" value="1"/>
</dbReference>
<dbReference type="AlphaFoldDB" id="A0A2H0U977"/>
<gene>
    <name evidence="2" type="ORF">COU19_03365</name>
</gene>
<feature type="transmembrane region" description="Helical" evidence="1">
    <location>
        <begin position="85"/>
        <end position="105"/>
    </location>
</feature>
<organism evidence="2 3">
    <name type="scientific">Candidatus Kaiserbacteria bacterium CG10_big_fil_rev_8_21_14_0_10_56_12</name>
    <dbReference type="NCBI Taxonomy" id="1974611"/>
    <lineage>
        <taxon>Bacteria</taxon>
        <taxon>Candidatus Kaiseribacteriota</taxon>
    </lineage>
</organism>
<sequence>MQEALHHHYRRKRADTRAYLWWARGVDWVVYPMGVLGLLMAIPQTASIWVYHETAGVSVFSWTAWTLISAFWTLFGILHKEKPIIWINGAWVIANALVALGAVIYS</sequence>
<comment type="caution">
    <text evidence="2">The sequence shown here is derived from an EMBL/GenBank/DDBJ whole genome shotgun (WGS) entry which is preliminary data.</text>
</comment>
<accession>A0A2H0U977</accession>
<protein>
    <submittedName>
        <fullName evidence="2">Uncharacterized protein</fullName>
    </submittedName>
</protein>
<evidence type="ECO:0000256" key="1">
    <source>
        <dbReference type="SAM" id="Phobius"/>
    </source>
</evidence>
<evidence type="ECO:0000313" key="2">
    <source>
        <dbReference type="EMBL" id="PIR82947.1"/>
    </source>
</evidence>
<evidence type="ECO:0000313" key="3">
    <source>
        <dbReference type="Proteomes" id="UP000230179"/>
    </source>
</evidence>
<keyword evidence="1" id="KW-0812">Transmembrane</keyword>
<feature type="transmembrane region" description="Helical" evidence="1">
    <location>
        <begin position="54"/>
        <end position="78"/>
    </location>
</feature>
<dbReference type="EMBL" id="PFBL01000024">
    <property type="protein sequence ID" value="PIR82947.1"/>
    <property type="molecule type" value="Genomic_DNA"/>
</dbReference>